<dbReference type="OrthoDB" id="2649303at2759"/>
<organism evidence="2 3">
    <name type="scientific">Sphaerobolus stellatus (strain SS14)</name>
    <dbReference type="NCBI Taxonomy" id="990650"/>
    <lineage>
        <taxon>Eukaryota</taxon>
        <taxon>Fungi</taxon>
        <taxon>Dikarya</taxon>
        <taxon>Basidiomycota</taxon>
        <taxon>Agaricomycotina</taxon>
        <taxon>Agaricomycetes</taxon>
        <taxon>Phallomycetidae</taxon>
        <taxon>Geastrales</taxon>
        <taxon>Sphaerobolaceae</taxon>
        <taxon>Sphaerobolus</taxon>
    </lineage>
</organism>
<gene>
    <name evidence="2" type="ORF">M422DRAFT_48326</name>
</gene>
<keyword evidence="3" id="KW-1185">Reference proteome</keyword>
<name>A0A0C9UGB6_SPHS4</name>
<proteinExistence type="predicted"/>
<dbReference type="Proteomes" id="UP000054279">
    <property type="component" value="Unassembled WGS sequence"/>
</dbReference>
<reference evidence="2 3" key="1">
    <citation type="submission" date="2014-06" db="EMBL/GenBank/DDBJ databases">
        <title>Evolutionary Origins and Diversification of the Mycorrhizal Mutualists.</title>
        <authorList>
            <consortium name="DOE Joint Genome Institute"/>
            <consortium name="Mycorrhizal Genomics Consortium"/>
            <person name="Kohler A."/>
            <person name="Kuo A."/>
            <person name="Nagy L.G."/>
            <person name="Floudas D."/>
            <person name="Copeland A."/>
            <person name="Barry K.W."/>
            <person name="Cichocki N."/>
            <person name="Veneault-Fourrey C."/>
            <person name="LaButti K."/>
            <person name="Lindquist E.A."/>
            <person name="Lipzen A."/>
            <person name="Lundell T."/>
            <person name="Morin E."/>
            <person name="Murat C."/>
            <person name="Riley R."/>
            <person name="Ohm R."/>
            <person name="Sun H."/>
            <person name="Tunlid A."/>
            <person name="Henrissat B."/>
            <person name="Grigoriev I.V."/>
            <person name="Hibbett D.S."/>
            <person name="Martin F."/>
        </authorList>
    </citation>
    <scope>NUCLEOTIDE SEQUENCE [LARGE SCALE GENOMIC DNA]</scope>
    <source>
        <strain evidence="2 3">SS14</strain>
    </source>
</reference>
<dbReference type="HOGENOM" id="CLU_1518800_0_0_1"/>
<dbReference type="InterPro" id="IPR038279">
    <property type="entry name" value="Ndc10_dom2_sf"/>
</dbReference>
<sequence length="184" mass="20975">MTHPKTRNGLVLQLRDRAMVLMASTSAYRGDSLHQLGWSKLFYKELLNKEIKNDVTISGLFMLSYNLKHNQLGGLDEHGVIQHHCVELCPIRAIAMHFFALFHVQKISETNFEPDFSNNAKKDGHGLYGRCAWHDYKVFFASAIDKKMSYDDHCDCVKEMYGASDILISKVTHAGRNYAAQKAH</sequence>
<protein>
    <recommendedName>
        <fullName evidence="1">Ndc10 domain-containing protein</fullName>
    </recommendedName>
</protein>
<dbReference type="EMBL" id="KN837132">
    <property type="protein sequence ID" value="KIJ42093.1"/>
    <property type="molecule type" value="Genomic_DNA"/>
</dbReference>
<dbReference type="Pfam" id="PF16787">
    <property type="entry name" value="NDC10_II"/>
    <property type="match status" value="1"/>
</dbReference>
<accession>A0A0C9UGB6</accession>
<dbReference type="AlphaFoldDB" id="A0A0C9UGB6"/>
<evidence type="ECO:0000313" key="3">
    <source>
        <dbReference type="Proteomes" id="UP000054279"/>
    </source>
</evidence>
<evidence type="ECO:0000313" key="2">
    <source>
        <dbReference type="EMBL" id="KIJ42093.1"/>
    </source>
</evidence>
<dbReference type="InterPro" id="IPR031872">
    <property type="entry name" value="NDC10_II"/>
</dbReference>
<dbReference type="Gene3D" id="1.10.443.20">
    <property type="entry name" value="Centromere DNA-binding protein complex CBF3 subunit, domain 2"/>
    <property type="match status" value="1"/>
</dbReference>
<dbReference type="GO" id="GO:0003677">
    <property type="term" value="F:DNA binding"/>
    <property type="evidence" value="ECO:0007669"/>
    <property type="project" value="InterPro"/>
</dbReference>
<evidence type="ECO:0000259" key="1">
    <source>
        <dbReference type="Pfam" id="PF16787"/>
    </source>
</evidence>
<feature type="domain" description="Ndc10" evidence="1">
    <location>
        <begin position="14"/>
        <end position="175"/>
    </location>
</feature>